<dbReference type="RefSeq" id="WP_067060372.1">
    <property type="nucleotide sequence ID" value="NZ_CP014699.1"/>
</dbReference>
<dbReference type="Pfam" id="PF19804">
    <property type="entry name" value="DUF6287"/>
    <property type="match status" value="1"/>
</dbReference>
<keyword evidence="2" id="KW-0472">Membrane</keyword>
<feature type="compositionally biased region" description="Polar residues" evidence="1">
    <location>
        <begin position="64"/>
        <end position="82"/>
    </location>
</feature>
<feature type="domain" description="DUF6287" evidence="3">
    <location>
        <begin position="109"/>
        <end position="142"/>
    </location>
</feature>
<evidence type="ECO:0000256" key="1">
    <source>
        <dbReference type="SAM" id="MobiDB-lite"/>
    </source>
</evidence>
<keyword evidence="2" id="KW-1133">Transmembrane helix</keyword>
<dbReference type="InterPro" id="IPR046254">
    <property type="entry name" value="DUF6287"/>
</dbReference>
<reference evidence="4 5" key="1">
    <citation type="journal article" date="2016" name="Int. J. Syst. Evol. Microbiol.">
        <title>Streptococcuspantholopis sp. nov., isolated from faeces of the Tibetan antelope (Pantholops hodgsonii).</title>
        <authorList>
            <person name="Bai X."/>
            <person name="Xiong Y."/>
            <person name="Lu S."/>
            <person name="Jin D."/>
            <person name="Lai X."/>
            <person name="Yang J."/>
            <person name="Niu L."/>
            <person name="Hu S."/>
            <person name="Meng X."/>
            <person name="Pu J."/>
            <person name="Ye C."/>
            <person name="Xu J."/>
        </authorList>
    </citation>
    <scope>NUCLEOTIDE SEQUENCE [LARGE SCALE GENOMIC DNA]</scope>
    <source>
        <strain evidence="4 5">TA 26</strain>
    </source>
</reference>
<sequence>MKKRNNLVIIIAFILIAIFAVFLFFHLSSRKESKNSDTYSNSKTVQTSSGFTNKKKSSEESELSADNSLNNVTQDSEKNSGASITEKVTEAEENNAGVPEADQSAADTSNIDINTIANGDFATLSGTWQNANGDSLTFDNYGLVSESQYIQFQSLHDGKASFTIGTVNAATGSAALWVIPAGTTSVAGNTFDQDVLTVGQGAYADSTPYYKISE</sequence>
<keyword evidence="5" id="KW-1185">Reference proteome</keyword>
<organism evidence="4 5">
    <name type="scientific">Streptococcus pantholopis</name>
    <dbReference type="NCBI Taxonomy" id="1811193"/>
    <lineage>
        <taxon>Bacteria</taxon>
        <taxon>Bacillati</taxon>
        <taxon>Bacillota</taxon>
        <taxon>Bacilli</taxon>
        <taxon>Lactobacillales</taxon>
        <taxon>Streptococcaceae</taxon>
        <taxon>Streptococcus</taxon>
    </lineage>
</organism>
<feature type="region of interest" description="Disordered" evidence="1">
    <location>
        <begin position="33"/>
        <end position="82"/>
    </location>
</feature>
<evidence type="ECO:0000259" key="3">
    <source>
        <dbReference type="Pfam" id="PF19804"/>
    </source>
</evidence>
<feature type="transmembrane region" description="Helical" evidence="2">
    <location>
        <begin position="7"/>
        <end position="27"/>
    </location>
</feature>
<protein>
    <recommendedName>
        <fullName evidence="3">DUF6287 domain-containing protein</fullName>
    </recommendedName>
</protein>
<dbReference type="KEGG" id="spat:A0O21_01560"/>
<reference evidence="5" key="2">
    <citation type="submission" date="2016-03" db="EMBL/GenBank/DDBJ databases">
        <title>Streptococcus antelopensis sp. nov., isolated from the feces of the Tibetan antelope (Pantholops hodgsonii) in Hoh Xil National Nature Reserve, Qinghai, China.</title>
        <authorList>
            <person name="Bai X."/>
        </authorList>
    </citation>
    <scope>NUCLEOTIDE SEQUENCE [LARGE SCALE GENOMIC DNA]</scope>
    <source>
        <strain evidence="5">TA 26</strain>
    </source>
</reference>
<dbReference type="EMBL" id="CP014699">
    <property type="protein sequence ID" value="AND78806.1"/>
    <property type="molecule type" value="Genomic_DNA"/>
</dbReference>
<proteinExistence type="predicted"/>
<evidence type="ECO:0000256" key="2">
    <source>
        <dbReference type="SAM" id="Phobius"/>
    </source>
</evidence>
<dbReference type="Proteomes" id="UP000077317">
    <property type="component" value="Chromosome"/>
</dbReference>
<keyword evidence="2" id="KW-0812">Transmembrane</keyword>
<name>A0A172Q5T7_9STRE</name>
<evidence type="ECO:0000313" key="4">
    <source>
        <dbReference type="EMBL" id="AND78806.1"/>
    </source>
</evidence>
<dbReference type="AlphaFoldDB" id="A0A172Q5T7"/>
<accession>A0A172Q5T7</accession>
<evidence type="ECO:0000313" key="5">
    <source>
        <dbReference type="Proteomes" id="UP000077317"/>
    </source>
</evidence>
<feature type="compositionally biased region" description="Polar residues" evidence="1">
    <location>
        <begin position="36"/>
        <end position="52"/>
    </location>
</feature>
<dbReference type="OrthoDB" id="2136578at2"/>
<gene>
    <name evidence="4" type="ORF">A0O21_01560</name>
</gene>